<evidence type="ECO:0000256" key="1">
    <source>
        <dbReference type="ARBA" id="ARBA00010429"/>
    </source>
</evidence>
<dbReference type="GO" id="GO:0050311">
    <property type="term" value="F:sulfite reductase (ferredoxin) activity"/>
    <property type="evidence" value="ECO:0007669"/>
    <property type="project" value="UniProtKB-EC"/>
</dbReference>
<dbReference type="EC" id="1.8.7.1" evidence="10"/>
<keyword evidence="7" id="KW-0411">Iron-sulfur</keyword>
<dbReference type="Pfam" id="PF03460">
    <property type="entry name" value="NIR_SIR_ferr"/>
    <property type="match status" value="2"/>
</dbReference>
<evidence type="ECO:0000256" key="2">
    <source>
        <dbReference type="ARBA" id="ARBA00022485"/>
    </source>
</evidence>
<evidence type="ECO:0000313" key="11">
    <source>
        <dbReference type="Proteomes" id="UP001596002"/>
    </source>
</evidence>
<feature type="domain" description="Nitrite/sulphite reductase 4Fe-4S" evidence="8">
    <location>
        <begin position="392"/>
        <end position="531"/>
    </location>
</feature>
<dbReference type="PRINTS" id="PR00397">
    <property type="entry name" value="SIROHAEM"/>
</dbReference>
<keyword evidence="11" id="KW-1185">Reference proteome</keyword>
<dbReference type="SUPFAM" id="SSF55124">
    <property type="entry name" value="Nitrite/Sulfite reductase N-terminal domain-like"/>
    <property type="match status" value="2"/>
</dbReference>
<keyword evidence="5 10" id="KW-0560">Oxidoreductase</keyword>
<keyword evidence="6" id="KW-0408">Iron</keyword>
<evidence type="ECO:0000313" key="10">
    <source>
        <dbReference type="EMBL" id="MFC4769368.1"/>
    </source>
</evidence>
<dbReference type="SUPFAM" id="SSF56014">
    <property type="entry name" value="Nitrite and sulphite reductase 4Fe-4S domain-like"/>
    <property type="match status" value="2"/>
</dbReference>
<dbReference type="Proteomes" id="UP001596002">
    <property type="component" value="Unassembled WGS sequence"/>
</dbReference>
<evidence type="ECO:0000259" key="8">
    <source>
        <dbReference type="Pfam" id="PF01077"/>
    </source>
</evidence>
<dbReference type="PANTHER" id="PTHR32439">
    <property type="entry name" value="FERREDOXIN--NITRITE REDUCTASE, CHLOROPLASTIC"/>
    <property type="match status" value="1"/>
</dbReference>
<proteinExistence type="inferred from homology"/>
<protein>
    <submittedName>
        <fullName evidence="10">Nitrite/sulfite reductase</fullName>
        <ecNumber evidence="10">1.8.7.1</ecNumber>
    </submittedName>
</protein>
<dbReference type="EMBL" id="JBHSHC010000128">
    <property type="protein sequence ID" value="MFC4769368.1"/>
    <property type="molecule type" value="Genomic_DNA"/>
</dbReference>
<dbReference type="Gene3D" id="3.30.413.10">
    <property type="entry name" value="Sulfite Reductase Hemoprotein, domain 1"/>
    <property type="match status" value="2"/>
</dbReference>
<dbReference type="Gene3D" id="3.90.480.20">
    <property type="match status" value="1"/>
</dbReference>
<dbReference type="InterPro" id="IPR006066">
    <property type="entry name" value="NO2/SO3_Rdtase_FeS/sirohaem_BS"/>
</dbReference>
<organism evidence="10 11">
    <name type="scientific">Effusibacillus consociatus</name>
    <dbReference type="NCBI Taxonomy" id="1117041"/>
    <lineage>
        <taxon>Bacteria</taxon>
        <taxon>Bacillati</taxon>
        <taxon>Bacillota</taxon>
        <taxon>Bacilli</taxon>
        <taxon>Bacillales</taxon>
        <taxon>Alicyclobacillaceae</taxon>
        <taxon>Effusibacillus</taxon>
    </lineage>
</organism>
<comment type="similarity">
    <text evidence="1">Belongs to the nitrite and sulfite reductase 4Fe-4S domain family.</text>
</comment>
<dbReference type="PANTHER" id="PTHR32439:SF0">
    <property type="entry name" value="FERREDOXIN--NITRITE REDUCTASE, CHLOROPLASTIC"/>
    <property type="match status" value="1"/>
</dbReference>
<gene>
    <name evidence="10" type="ORF">ACFO8Q_18730</name>
</gene>
<keyword evidence="2" id="KW-0004">4Fe-4S</keyword>
<feature type="domain" description="Nitrite/Sulfite reductase ferredoxin-like" evidence="9">
    <location>
        <begin position="311"/>
        <end position="374"/>
    </location>
</feature>
<evidence type="ECO:0000256" key="7">
    <source>
        <dbReference type="ARBA" id="ARBA00023014"/>
    </source>
</evidence>
<dbReference type="InterPro" id="IPR045854">
    <property type="entry name" value="NO2/SO3_Rdtase_4Fe4S_sf"/>
</dbReference>
<keyword evidence="3" id="KW-0349">Heme</keyword>
<name>A0ABV9Q640_9BACL</name>
<accession>A0ABV9Q640</accession>
<dbReference type="InterPro" id="IPR006067">
    <property type="entry name" value="NO2/SO3_Rdtase_4Fe4S_dom"/>
</dbReference>
<feature type="domain" description="Nitrite/sulphite reductase 4Fe-4S" evidence="8">
    <location>
        <begin position="133"/>
        <end position="285"/>
    </location>
</feature>
<dbReference type="Pfam" id="PF01077">
    <property type="entry name" value="NIR_SIR"/>
    <property type="match status" value="2"/>
</dbReference>
<sequence>MERAWTKDPSKLNKFELYKLEKDGLDILNDLKRFAEQGYEVVTEDDLSLLKWAGVYAQKPKSDGYFMMRVKVPGGIMNSDQARALAGVARDYGRDVIDVTTRQAIQFHWLTVQSLPDIYERLDKVGLTPIEACGDCPRAIIGNPLSGIDPNELLDASPIVEEVHTFFHMNRDFSNLPRKYKISISGNMYNTGHAEINDLAFTPAVKEIDGEEVKGFHVMVGGGLSAKPHLAKKLDIFVRPEEVLKVAIGVTTIFRDHGYREKRHHARLKFLVADWGPEKFREELLKLTGPLPTQGKDMTLGWSASYFYGVHKQKQPGLNYVGLSVPVGRLYTEEMEELARLADKYGNGSIRTCNSQNLILANIPDEKVNELLEEQLLKRLTPFPKPFMAYAVSCTGNEYCNLALVETKERMRSVAEYLDQHVALDTPIRLHMIGCPNSCGQQQIADIGMQGSLTKVNGEMVEAYDLAVGGILGPDAQFNTKLKGRVPADKLPNAIAHLVKFYKESRQEGESFHSFVKRLGVSAFQEKLEEFLAVTV</sequence>
<dbReference type="RefSeq" id="WP_380027802.1">
    <property type="nucleotide sequence ID" value="NZ_JBHSHC010000128.1"/>
</dbReference>
<dbReference type="InterPro" id="IPR051329">
    <property type="entry name" value="NIR_SIR_4Fe-4S"/>
</dbReference>
<keyword evidence="4" id="KW-0479">Metal-binding</keyword>
<reference evidence="11" key="1">
    <citation type="journal article" date="2019" name="Int. J. Syst. Evol. Microbiol.">
        <title>The Global Catalogue of Microorganisms (GCM) 10K type strain sequencing project: providing services to taxonomists for standard genome sequencing and annotation.</title>
        <authorList>
            <consortium name="The Broad Institute Genomics Platform"/>
            <consortium name="The Broad Institute Genome Sequencing Center for Infectious Disease"/>
            <person name="Wu L."/>
            <person name="Ma J."/>
        </authorList>
    </citation>
    <scope>NUCLEOTIDE SEQUENCE [LARGE SCALE GENOMIC DNA]</scope>
    <source>
        <strain evidence="11">WYCCWR 12678</strain>
    </source>
</reference>
<comment type="caution">
    <text evidence="10">The sequence shown here is derived from an EMBL/GenBank/DDBJ whole genome shotgun (WGS) entry which is preliminary data.</text>
</comment>
<evidence type="ECO:0000256" key="5">
    <source>
        <dbReference type="ARBA" id="ARBA00023002"/>
    </source>
</evidence>
<evidence type="ECO:0000256" key="4">
    <source>
        <dbReference type="ARBA" id="ARBA00022723"/>
    </source>
</evidence>
<dbReference type="InterPro" id="IPR036136">
    <property type="entry name" value="Nit/Sulf_reduc_fer-like_dom_sf"/>
</dbReference>
<evidence type="ECO:0000259" key="9">
    <source>
        <dbReference type="Pfam" id="PF03460"/>
    </source>
</evidence>
<evidence type="ECO:0000256" key="6">
    <source>
        <dbReference type="ARBA" id="ARBA00023004"/>
    </source>
</evidence>
<dbReference type="InterPro" id="IPR005117">
    <property type="entry name" value="NiRdtase/SiRdtase_haem-b_fer"/>
</dbReference>
<feature type="domain" description="Nitrite/Sulfite reductase ferredoxin-like" evidence="9">
    <location>
        <begin position="61"/>
        <end position="124"/>
    </location>
</feature>
<evidence type="ECO:0000256" key="3">
    <source>
        <dbReference type="ARBA" id="ARBA00022617"/>
    </source>
</evidence>